<feature type="region of interest" description="Disordered" evidence="10">
    <location>
        <begin position="114"/>
        <end position="136"/>
    </location>
</feature>
<evidence type="ECO:0000256" key="8">
    <source>
        <dbReference type="ARBA" id="ARBA00023204"/>
    </source>
</evidence>
<keyword evidence="4" id="KW-0227">DNA damage</keyword>
<keyword evidence="5" id="KW-0378">Hydrolase</keyword>
<proteinExistence type="inferred from homology"/>
<dbReference type="InterPro" id="IPR003265">
    <property type="entry name" value="HhH-GPD_domain"/>
</dbReference>
<comment type="caution">
    <text evidence="12">The sequence shown here is derived from an EMBL/GenBank/DDBJ whole genome shotgun (WGS) entry which is preliminary data.</text>
</comment>
<accession>A0ABQ8V890</accession>
<evidence type="ECO:0000313" key="12">
    <source>
        <dbReference type="EMBL" id="KAJ4479836.1"/>
    </source>
</evidence>
<evidence type="ECO:0000256" key="9">
    <source>
        <dbReference type="ARBA" id="ARBA00023295"/>
    </source>
</evidence>
<evidence type="ECO:0000256" key="3">
    <source>
        <dbReference type="ARBA" id="ARBA00022723"/>
    </source>
</evidence>
<dbReference type="Proteomes" id="UP001150217">
    <property type="component" value="Unassembled WGS sequence"/>
</dbReference>
<dbReference type="Gene3D" id="1.10.340.30">
    <property type="entry name" value="Hypothetical protein, domain 2"/>
    <property type="match status" value="1"/>
</dbReference>
<gene>
    <name evidence="12" type="ORF">C8R41DRAFT_982898</name>
</gene>
<evidence type="ECO:0000256" key="1">
    <source>
        <dbReference type="ARBA" id="ARBA00001966"/>
    </source>
</evidence>
<keyword evidence="3" id="KW-0479">Metal-binding</keyword>
<dbReference type="PANTHER" id="PTHR42944:SF1">
    <property type="entry name" value="ADENINE DNA GLYCOSYLASE"/>
    <property type="match status" value="1"/>
</dbReference>
<keyword evidence="8" id="KW-0234">DNA repair</keyword>
<evidence type="ECO:0000313" key="13">
    <source>
        <dbReference type="Proteomes" id="UP001150217"/>
    </source>
</evidence>
<dbReference type="SUPFAM" id="SSF48150">
    <property type="entry name" value="DNA-glycosylase"/>
    <property type="match status" value="1"/>
</dbReference>
<keyword evidence="13" id="KW-1185">Reference proteome</keyword>
<evidence type="ECO:0000256" key="2">
    <source>
        <dbReference type="ARBA" id="ARBA00008343"/>
    </source>
</evidence>
<dbReference type="InterPro" id="IPR044298">
    <property type="entry name" value="MIG/MutY"/>
</dbReference>
<reference evidence="12" key="1">
    <citation type="submission" date="2022-08" db="EMBL/GenBank/DDBJ databases">
        <title>A Global Phylogenomic Analysis of the Shiitake Genus Lentinula.</title>
        <authorList>
            <consortium name="DOE Joint Genome Institute"/>
            <person name="Sierra-Patev S."/>
            <person name="Min B."/>
            <person name="Naranjo-Ortiz M."/>
            <person name="Looney B."/>
            <person name="Konkel Z."/>
            <person name="Slot J.C."/>
            <person name="Sakamoto Y."/>
            <person name="Steenwyk J.L."/>
            <person name="Rokas A."/>
            <person name="Carro J."/>
            <person name="Camarero S."/>
            <person name="Ferreira P."/>
            <person name="Molpeceres G."/>
            <person name="Ruiz-Duenas F.J."/>
            <person name="Serrano A."/>
            <person name="Henrissat B."/>
            <person name="Drula E."/>
            <person name="Hughes K.W."/>
            <person name="Mata J.L."/>
            <person name="Ishikawa N.K."/>
            <person name="Vargas-Isla R."/>
            <person name="Ushijima S."/>
            <person name="Smith C.A."/>
            <person name="Ahrendt S."/>
            <person name="Andreopoulos W."/>
            <person name="He G."/>
            <person name="Labutti K."/>
            <person name="Lipzen A."/>
            <person name="Ng V."/>
            <person name="Riley R."/>
            <person name="Sandor L."/>
            <person name="Barry K."/>
            <person name="Martinez A.T."/>
            <person name="Xiao Y."/>
            <person name="Gibbons J.G."/>
            <person name="Terashima K."/>
            <person name="Grigoriev I.V."/>
            <person name="Hibbett D.S."/>
        </authorList>
    </citation>
    <scope>NUCLEOTIDE SEQUENCE</scope>
    <source>
        <strain evidence="12">RHP3577 ss4</strain>
    </source>
</reference>
<dbReference type="CDD" id="cd00056">
    <property type="entry name" value="ENDO3c"/>
    <property type="match status" value="1"/>
</dbReference>
<name>A0ABQ8V890_9AGAR</name>
<sequence>MPWRKPHDVNLDMKERAQRAYEVWVSEVVVQQTQVATVIPYYNAWMKKFPTVADLAESSLDEVNALWKGLGYYSRASCLLAAAQIFVRDYQGRLPNNAKCQRLVLVTGVTRRHTQENLRGRNDKRGKQSSGLNQVE</sequence>
<evidence type="ECO:0000256" key="7">
    <source>
        <dbReference type="ARBA" id="ARBA00023014"/>
    </source>
</evidence>
<evidence type="ECO:0000256" key="6">
    <source>
        <dbReference type="ARBA" id="ARBA00023004"/>
    </source>
</evidence>
<organism evidence="12 13">
    <name type="scientific">Lentinula lateritia</name>
    <dbReference type="NCBI Taxonomy" id="40482"/>
    <lineage>
        <taxon>Eukaryota</taxon>
        <taxon>Fungi</taxon>
        <taxon>Dikarya</taxon>
        <taxon>Basidiomycota</taxon>
        <taxon>Agaricomycotina</taxon>
        <taxon>Agaricomycetes</taxon>
        <taxon>Agaricomycetidae</taxon>
        <taxon>Agaricales</taxon>
        <taxon>Marasmiineae</taxon>
        <taxon>Omphalotaceae</taxon>
        <taxon>Lentinula</taxon>
    </lineage>
</organism>
<comment type="similarity">
    <text evidence="2">Belongs to the Nth/MutY family.</text>
</comment>
<feature type="domain" description="HhH-GPD" evidence="11">
    <location>
        <begin position="25"/>
        <end position="111"/>
    </location>
</feature>
<protein>
    <submittedName>
        <fullName evidence="12">DNA glycosylase</fullName>
    </submittedName>
</protein>
<feature type="compositionally biased region" description="Basic and acidic residues" evidence="10">
    <location>
        <begin position="114"/>
        <end position="126"/>
    </location>
</feature>
<evidence type="ECO:0000256" key="10">
    <source>
        <dbReference type="SAM" id="MobiDB-lite"/>
    </source>
</evidence>
<keyword evidence="9" id="KW-0326">Glycosidase</keyword>
<evidence type="ECO:0000256" key="5">
    <source>
        <dbReference type="ARBA" id="ARBA00022801"/>
    </source>
</evidence>
<dbReference type="Pfam" id="PF00730">
    <property type="entry name" value="HhH-GPD"/>
    <property type="match status" value="1"/>
</dbReference>
<dbReference type="EMBL" id="JANVFT010000062">
    <property type="protein sequence ID" value="KAJ4479836.1"/>
    <property type="molecule type" value="Genomic_DNA"/>
</dbReference>
<keyword evidence="6" id="KW-0408">Iron</keyword>
<keyword evidence="7" id="KW-0411">Iron-sulfur</keyword>
<evidence type="ECO:0000256" key="4">
    <source>
        <dbReference type="ARBA" id="ARBA00022763"/>
    </source>
</evidence>
<comment type="cofactor">
    <cofactor evidence="1">
        <name>[4Fe-4S] cluster</name>
        <dbReference type="ChEBI" id="CHEBI:49883"/>
    </cofactor>
</comment>
<dbReference type="InterPro" id="IPR011257">
    <property type="entry name" value="DNA_glycosylase"/>
</dbReference>
<evidence type="ECO:0000259" key="11">
    <source>
        <dbReference type="Pfam" id="PF00730"/>
    </source>
</evidence>
<dbReference type="PANTHER" id="PTHR42944">
    <property type="entry name" value="ADENINE DNA GLYCOSYLASE"/>
    <property type="match status" value="1"/>
</dbReference>